<evidence type="ECO:0000256" key="3">
    <source>
        <dbReference type="ARBA" id="ARBA00022692"/>
    </source>
</evidence>
<dbReference type="PANTHER" id="PTHR11819">
    <property type="entry name" value="SOLUTE CARRIER FAMILY 5"/>
    <property type="match status" value="1"/>
</dbReference>
<dbReference type="PROSITE" id="PS50283">
    <property type="entry name" value="NA_SOLUT_SYMP_3"/>
    <property type="match status" value="1"/>
</dbReference>
<feature type="transmembrane region" description="Helical" evidence="7">
    <location>
        <begin position="189"/>
        <end position="209"/>
    </location>
</feature>
<dbReference type="Pfam" id="PF00474">
    <property type="entry name" value="SSF"/>
    <property type="match status" value="1"/>
</dbReference>
<dbReference type="PANTHER" id="PTHR11819:SF195">
    <property type="entry name" value="SODIUM_GLUCOSE COTRANSPORTER 4"/>
    <property type="match status" value="1"/>
</dbReference>
<keyword evidence="9" id="KW-1185">Reference proteome</keyword>
<dbReference type="Proteomes" id="UP000030380">
    <property type="component" value="Unassembled WGS sequence"/>
</dbReference>
<dbReference type="NCBIfam" id="TIGR00813">
    <property type="entry name" value="sss"/>
    <property type="match status" value="1"/>
</dbReference>
<dbReference type="EMBL" id="JSUM01000015">
    <property type="protein sequence ID" value="KGQ69635.1"/>
    <property type="molecule type" value="Genomic_DNA"/>
</dbReference>
<keyword evidence="5 7" id="KW-0472">Membrane</keyword>
<evidence type="ECO:0000313" key="9">
    <source>
        <dbReference type="Proteomes" id="UP000030380"/>
    </source>
</evidence>
<feature type="transmembrane region" description="Helical" evidence="7">
    <location>
        <begin position="408"/>
        <end position="431"/>
    </location>
</feature>
<dbReference type="OrthoDB" id="9814523at2"/>
<feature type="transmembrane region" description="Helical" evidence="7">
    <location>
        <begin position="77"/>
        <end position="96"/>
    </location>
</feature>
<feature type="transmembrane region" description="Helical" evidence="7">
    <location>
        <begin position="469"/>
        <end position="488"/>
    </location>
</feature>
<comment type="subcellular location">
    <subcellularLocation>
        <location evidence="1">Membrane</location>
        <topology evidence="1">Multi-pass membrane protein</topology>
    </subcellularLocation>
</comment>
<name>A0A0A3ARE0_9PAST</name>
<dbReference type="Gene3D" id="1.20.1730.10">
    <property type="entry name" value="Sodium/glucose cotransporter"/>
    <property type="match status" value="1"/>
</dbReference>
<comment type="caution">
    <text evidence="8">The sequence shown here is derived from an EMBL/GenBank/DDBJ whole genome shotgun (WGS) entry which is preliminary data.</text>
</comment>
<feature type="transmembrane region" description="Helical" evidence="7">
    <location>
        <begin position="243"/>
        <end position="263"/>
    </location>
</feature>
<feature type="transmembrane region" description="Helical" evidence="7">
    <location>
        <begin position="443"/>
        <end position="463"/>
    </location>
</feature>
<feature type="transmembrane region" description="Helical" evidence="7">
    <location>
        <begin position="117"/>
        <end position="139"/>
    </location>
</feature>
<protein>
    <submittedName>
        <fullName evidence="8">Sodium transporter</fullName>
    </submittedName>
</protein>
<dbReference type="NCBIfam" id="NF007790">
    <property type="entry name" value="PRK10484.1"/>
    <property type="match status" value="1"/>
</dbReference>
<keyword evidence="4 7" id="KW-1133">Transmembrane helix</keyword>
<dbReference type="RefSeq" id="WP_034617330.1">
    <property type="nucleotide sequence ID" value="NZ_JSUM01000015.1"/>
</dbReference>
<organism evidence="8 9">
    <name type="scientific">Chelonobacter oris</name>
    <dbReference type="NCBI Taxonomy" id="505317"/>
    <lineage>
        <taxon>Bacteria</taxon>
        <taxon>Pseudomonadati</taxon>
        <taxon>Pseudomonadota</taxon>
        <taxon>Gammaproteobacteria</taxon>
        <taxon>Pasteurellales</taxon>
        <taxon>Pasteurellaceae</taxon>
        <taxon>Chelonobacter</taxon>
    </lineage>
</organism>
<evidence type="ECO:0000256" key="5">
    <source>
        <dbReference type="ARBA" id="ARBA00023136"/>
    </source>
</evidence>
<evidence type="ECO:0000313" key="8">
    <source>
        <dbReference type="EMBL" id="KGQ69635.1"/>
    </source>
</evidence>
<feature type="transmembrane region" description="Helical" evidence="7">
    <location>
        <begin position="284"/>
        <end position="308"/>
    </location>
</feature>
<reference evidence="8 9" key="1">
    <citation type="submission" date="2014-11" db="EMBL/GenBank/DDBJ databases">
        <title>Draft genome sequence of Chelonobacter oris 1662T, associated with respiratory disease in Hermann's Tortoises.</title>
        <authorList>
            <person name="Kudirkiene E."/>
            <person name="Hansen M.J."/>
            <person name="Bojesen A.M."/>
        </authorList>
    </citation>
    <scope>NUCLEOTIDE SEQUENCE [LARGE SCALE GENOMIC DNA]</scope>
    <source>
        <strain evidence="8 9">1662</strain>
    </source>
</reference>
<feature type="transmembrane region" description="Helical" evidence="7">
    <location>
        <begin position="384"/>
        <end position="402"/>
    </location>
</feature>
<sequence length="591" mass="65315">MFAFITCLAFMLFVAWFSWYKTKGTVSTSDGYFLAGNKLGALFIAGSLLLTNISTEQLVGQSGLTYFGNMTPLAWEIWAIRGIILLAILFLPMYLGGAFSTMPEFLSTHYGEGTRKLIVWLFMFGYIFVWSPTVLYGGALALMKILDLEAWLGLTKMQALWITTIIVGVIGAIYAITGGLKAVAVSDTLNGVGLLFIGCLIPILGLIALGDKIQGNIVDALHYITVTNPEKLNAIGTGSELDAIPIAAVFTGLMVTATFYWGTNQFVIQRALGAESLRSGQKGLLMAGFFKMLVPFIAMFPGLLAYHLYGAGLEPRDLAYPTLVAKILPAPLLGLFVAVLLGAVFSTYNSLINSASTLFAVDIYKPLMNPQADDGKVIHMSKKFGIYCSILTIIIAPNLVYAPQGLFIFLQQFSGFIAIPIVSLVLIGLFSKTLRVSESAAKFIIIFHLITYYLMVFAFKEYIRIHWMHVYGLLFIVEMLMLIVWAKIKPAPQKQVLRPRQAKIDMKAWSYALLTSGILLSCATLIYVTFSNVGLAYADGVVSPDFWFYFGLAFVICALFCIWLHLKIQPIYDRYITNRYQRTIQHNGGKS</sequence>
<dbReference type="STRING" id="505317.OA57_10245"/>
<feature type="transmembrane region" description="Helical" evidence="7">
    <location>
        <begin position="509"/>
        <end position="530"/>
    </location>
</feature>
<accession>A0A0A3ARE0</accession>
<dbReference type="GO" id="GO:0005886">
    <property type="term" value="C:plasma membrane"/>
    <property type="evidence" value="ECO:0007669"/>
    <property type="project" value="TreeGrafter"/>
</dbReference>
<evidence type="ECO:0000256" key="7">
    <source>
        <dbReference type="SAM" id="Phobius"/>
    </source>
</evidence>
<evidence type="ECO:0000256" key="6">
    <source>
        <dbReference type="RuleBase" id="RU362091"/>
    </source>
</evidence>
<proteinExistence type="inferred from homology"/>
<feature type="transmembrane region" description="Helical" evidence="7">
    <location>
        <begin position="546"/>
        <end position="566"/>
    </location>
</feature>
<feature type="transmembrane region" description="Helical" evidence="7">
    <location>
        <begin position="159"/>
        <end position="177"/>
    </location>
</feature>
<evidence type="ECO:0000256" key="1">
    <source>
        <dbReference type="ARBA" id="ARBA00004141"/>
    </source>
</evidence>
<comment type="similarity">
    <text evidence="2 6">Belongs to the sodium:solute symporter (SSF) (TC 2.A.21) family.</text>
</comment>
<feature type="transmembrane region" description="Helical" evidence="7">
    <location>
        <begin position="328"/>
        <end position="348"/>
    </location>
</feature>
<evidence type="ECO:0000256" key="4">
    <source>
        <dbReference type="ARBA" id="ARBA00022989"/>
    </source>
</evidence>
<dbReference type="CDD" id="cd10328">
    <property type="entry name" value="SLC5sbd_YidK"/>
    <property type="match status" value="1"/>
</dbReference>
<keyword evidence="3 7" id="KW-0812">Transmembrane</keyword>
<dbReference type="GO" id="GO:0005412">
    <property type="term" value="F:D-glucose:sodium symporter activity"/>
    <property type="evidence" value="ECO:0007669"/>
    <property type="project" value="TreeGrafter"/>
</dbReference>
<gene>
    <name evidence="8" type="ORF">OA57_10245</name>
</gene>
<dbReference type="InterPro" id="IPR038377">
    <property type="entry name" value="Na/Glc_symporter_sf"/>
</dbReference>
<dbReference type="InterPro" id="IPR001734">
    <property type="entry name" value="Na/solute_symporter"/>
</dbReference>
<evidence type="ECO:0000256" key="2">
    <source>
        <dbReference type="ARBA" id="ARBA00006434"/>
    </source>
</evidence>
<dbReference type="AlphaFoldDB" id="A0A0A3ARE0"/>